<evidence type="ECO:0000259" key="5">
    <source>
        <dbReference type="Pfam" id="PF00535"/>
    </source>
</evidence>
<dbReference type="RefSeq" id="WP_111658785.1">
    <property type="nucleotide sequence ID" value="NZ_QLLO01000001.1"/>
</dbReference>
<evidence type="ECO:0000313" key="7">
    <source>
        <dbReference type="Proteomes" id="UP000248703"/>
    </source>
</evidence>
<reference evidence="6 7" key="1">
    <citation type="submission" date="2018-06" db="EMBL/GenBank/DDBJ databases">
        <title>Genomic Encyclopedia of Archaeal and Bacterial Type Strains, Phase II (KMG-II): from individual species to whole genera.</title>
        <authorList>
            <person name="Goeker M."/>
        </authorList>
    </citation>
    <scope>NUCLEOTIDE SEQUENCE [LARGE SCALE GENOMIC DNA]</scope>
    <source>
        <strain evidence="6 7">DSM 24464</strain>
    </source>
</reference>
<protein>
    <submittedName>
        <fullName evidence="6">Cellulose synthase/poly-beta-1,6-N-acetylglucosamine synthase-like glycosyltransferase</fullName>
    </submittedName>
</protein>
<dbReference type="CDD" id="cd04192">
    <property type="entry name" value="GT_2_like_e"/>
    <property type="match status" value="1"/>
</dbReference>
<dbReference type="PANTHER" id="PTHR43630:SF1">
    <property type="entry name" value="POLY-BETA-1,6-N-ACETYL-D-GLUCOSAMINE SYNTHASE"/>
    <property type="match status" value="1"/>
</dbReference>
<evidence type="ECO:0000256" key="3">
    <source>
        <dbReference type="ARBA" id="ARBA00022679"/>
    </source>
</evidence>
<dbReference type="InterPro" id="IPR001173">
    <property type="entry name" value="Glyco_trans_2-like"/>
</dbReference>
<gene>
    <name evidence="6" type="ORF">LY08_00431</name>
</gene>
<dbReference type="Proteomes" id="UP000248703">
    <property type="component" value="Unassembled WGS sequence"/>
</dbReference>
<proteinExistence type="inferred from homology"/>
<dbReference type="Gene3D" id="3.90.550.10">
    <property type="entry name" value="Spore Coat Polysaccharide Biosynthesis Protein SpsA, Chain A"/>
    <property type="match status" value="1"/>
</dbReference>
<dbReference type="GO" id="GO:0016757">
    <property type="term" value="F:glycosyltransferase activity"/>
    <property type="evidence" value="ECO:0007669"/>
    <property type="project" value="UniProtKB-KW"/>
</dbReference>
<keyword evidence="4" id="KW-0472">Membrane</keyword>
<comment type="caution">
    <text evidence="6">The sequence shown here is derived from an EMBL/GenBank/DDBJ whole genome shotgun (WGS) entry which is preliminary data.</text>
</comment>
<comment type="similarity">
    <text evidence="1">Belongs to the glycosyltransferase 2 family.</text>
</comment>
<dbReference type="AlphaFoldDB" id="A0A327RX42"/>
<keyword evidence="2" id="KW-0328">Glycosyltransferase</keyword>
<organism evidence="6 7">
    <name type="scientific">Olleya aquimaris</name>
    <dbReference type="NCBI Taxonomy" id="639310"/>
    <lineage>
        <taxon>Bacteria</taxon>
        <taxon>Pseudomonadati</taxon>
        <taxon>Bacteroidota</taxon>
        <taxon>Flavobacteriia</taxon>
        <taxon>Flavobacteriales</taxon>
        <taxon>Flavobacteriaceae</taxon>
    </lineage>
</organism>
<keyword evidence="3 6" id="KW-0808">Transferase</keyword>
<keyword evidence="4" id="KW-0812">Transmembrane</keyword>
<feature type="transmembrane region" description="Helical" evidence="4">
    <location>
        <begin position="310"/>
        <end position="327"/>
    </location>
</feature>
<dbReference type="InterPro" id="IPR029044">
    <property type="entry name" value="Nucleotide-diphossugar_trans"/>
</dbReference>
<dbReference type="PANTHER" id="PTHR43630">
    <property type="entry name" value="POLY-BETA-1,6-N-ACETYL-D-GLUCOSAMINE SYNTHASE"/>
    <property type="match status" value="1"/>
</dbReference>
<evidence type="ECO:0000313" key="6">
    <source>
        <dbReference type="EMBL" id="RAJ18157.1"/>
    </source>
</evidence>
<dbReference type="SUPFAM" id="SSF53448">
    <property type="entry name" value="Nucleotide-diphospho-sugar transferases"/>
    <property type="match status" value="1"/>
</dbReference>
<feature type="domain" description="Glycosyltransferase 2-like" evidence="5">
    <location>
        <begin position="41"/>
        <end position="169"/>
    </location>
</feature>
<name>A0A327RX42_9FLAO</name>
<evidence type="ECO:0000256" key="4">
    <source>
        <dbReference type="SAM" id="Phobius"/>
    </source>
</evidence>
<evidence type="ECO:0000256" key="1">
    <source>
        <dbReference type="ARBA" id="ARBA00006739"/>
    </source>
</evidence>
<accession>A0A327RX42</accession>
<dbReference type="EMBL" id="QLLO01000001">
    <property type="protein sequence ID" value="RAJ18157.1"/>
    <property type="molecule type" value="Genomic_DNA"/>
</dbReference>
<keyword evidence="7" id="KW-1185">Reference proteome</keyword>
<keyword evidence="4" id="KW-1133">Transmembrane helix</keyword>
<feature type="transmembrane region" description="Helical" evidence="4">
    <location>
        <begin position="282"/>
        <end position="303"/>
    </location>
</feature>
<dbReference type="OrthoDB" id="9805625at2"/>
<sequence>MTITFIIVILLYLFLIGSFVLGFDKIKVFRLDDCTPKTKFTVVIPFRNEAEHLPELLDSILKLNYPKDLFEIIFVDDASEDDSVAQIMKFLTSIQNDSKLLNNVRVSHSPKKDAITLAIQHAKSKWIITTDADCVLPKYWLDSYDEFIQKNSVKLIAGPVTYSHNKGILNAFQSLDFFSLIGATIGGFGLNKPFLCNGANLAYQKDFFESVNGFEGNTTIASGDDIFLLEKALKRDKNAIQYLKCEQAVVTTKPQDSLKLLLAQRLRWASKTSNYSNNFAKLVGLAVLLANALIIIGFVFVLMGLLKAKAFAYLFFIKIAIDFLLIYKTSQFFNKENLLKHYTWSCLLYPFFSVYIAFISVFMTYKWKGRTFKK</sequence>
<evidence type="ECO:0000256" key="2">
    <source>
        <dbReference type="ARBA" id="ARBA00022676"/>
    </source>
</evidence>
<feature type="transmembrane region" description="Helical" evidence="4">
    <location>
        <begin position="347"/>
        <end position="365"/>
    </location>
</feature>
<dbReference type="Pfam" id="PF00535">
    <property type="entry name" value="Glycos_transf_2"/>
    <property type="match status" value="1"/>
</dbReference>